<dbReference type="InterPro" id="IPR002885">
    <property type="entry name" value="PPR_rpt"/>
</dbReference>
<organism evidence="7 8">
    <name type="scientific">Chaetomium fimeti</name>
    <dbReference type="NCBI Taxonomy" id="1854472"/>
    <lineage>
        <taxon>Eukaryota</taxon>
        <taxon>Fungi</taxon>
        <taxon>Dikarya</taxon>
        <taxon>Ascomycota</taxon>
        <taxon>Pezizomycotina</taxon>
        <taxon>Sordariomycetes</taxon>
        <taxon>Sordariomycetidae</taxon>
        <taxon>Sordariales</taxon>
        <taxon>Chaetomiaceae</taxon>
        <taxon>Chaetomium</taxon>
    </lineage>
</organism>
<feature type="compositionally biased region" description="Low complexity" evidence="6">
    <location>
        <begin position="57"/>
        <end position="84"/>
    </location>
</feature>
<reference evidence="7" key="1">
    <citation type="journal article" date="2023" name="Mol. Phylogenet. Evol.">
        <title>Genome-scale phylogeny and comparative genomics of the fungal order Sordariales.</title>
        <authorList>
            <person name="Hensen N."/>
            <person name="Bonometti L."/>
            <person name="Westerberg I."/>
            <person name="Brannstrom I.O."/>
            <person name="Guillou S."/>
            <person name="Cros-Aarteil S."/>
            <person name="Calhoun S."/>
            <person name="Haridas S."/>
            <person name="Kuo A."/>
            <person name="Mondo S."/>
            <person name="Pangilinan J."/>
            <person name="Riley R."/>
            <person name="LaButti K."/>
            <person name="Andreopoulos B."/>
            <person name="Lipzen A."/>
            <person name="Chen C."/>
            <person name="Yan M."/>
            <person name="Daum C."/>
            <person name="Ng V."/>
            <person name="Clum A."/>
            <person name="Steindorff A."/>
            <person name="Ohm R.A."/>
            <person name="Martin F."/>
            <person name="Silar P."/>
            <person name="Natvig D.O."/>
            <person name="Lalanne C."/>
            <person name="Gautier V."/>
            <person name="Ament-Velasquez S.L."/>
            <person name="Kruys A."/>
            <person name="Hutchinson M.I."/>
            <person name="Powell A.J."/>
            <person name="Barry K."/>
            <person name="Miller A.N."/>
            <person name="Grigoriev I.V."/>
            <person name="Debuchy R."/>
            <person name="Gladieux P."/>
            <person name="Hiltunen Thoren M."/>
            <person name="Johannesson H."/>
        </authorList>
    </citation>
    <scope>NUCLEOTIDE SEQUENCE</scope>
    <source>
        <strain evidence="7">CBS 168.71</strain>
    </source>
</reference>
<feature type="non-terminal residue" evidence="7">
    <location>
        <position position="758"/>
    </location>
</feature>
<gene>
    <name evidence="7" type="ORF">B0H64DRAFT_383125</name>
</gene>
<comment type="caution">
    <text evidence="7">The sequence shown here is derived from an EMBL/GenBank/DDBJ whole genome shotgun (WGS) entry which is preliminary data.</text>
</comment>
<dbReference type="AlphaFoldDB" id="A0AAE0HRC8"/>
<dbReference type="RefSeq" id="XP_062664796.1">
    <property type="nucleotide sequence ID" value="XM_062802927.1"/>
</dbReference>
<feature type="compositionally biased region" description="Low complexity" evidence="6">
    <location>
        <begin position="658"/>
        <end position="667"/>
    </location>
</feature>
<dbReference type="Pfam" id="PF13041">
    <property type="entry name" value="PPR_2"/>
    <property type="match status" value="2"/>
</dbReference>
<dbReference type="GeneID" id="87839875"/>
<dbReference type="Gene3D" id="1.25.40.10">
    <property type="entry name" value="Tetratricopeptide repeat domain"/>
    <property type="match status" value="2"/>
</dbReference>
<evidence type="ECO:0000256" key="4">
    <source>
        <dbReference type="ARBA" id="ARBA00044511"/>
    </source>
</evidence>
<keyword evidence="8" id="KW-1185">Reference proteome</keyword>
<protein>
    <recommendedName>
        <fullName evidence="9">Pentatricopeptide repeat-containing protein</fullName>
    </recommendedName>
</protein>
<dbReference type="PROSITE" id="PS51375">
    <property type="entry name" value="PPR"/>
    <property type="match status" value="3"/>
</dbReference>
<dbReference type="InterPro" id="IPR011990">
    <property type="entry name" value="TPR-like_helical_dom_sf"/>
</dbReference>
<evidence type="ECO:0000313" key="8">
    <source>
        <dbReference type="Proteomes" id="UP001278766"/>
    </source>
</evidence>
<feature type="region of interest" description="Disordered" evidence="6">
    <location>
        <begin position="645"/>
        <end position="671"/>
    </location>
</feature>
<feature type="repeat" description="PPR" evidence="5">
    <location>
        <begin position="711"/>
        <end position="745"/>
    </location>
</feature>
<dbReference type="EMBL" id="JAUEPN010000001">
    <property type="protein sequence ID" value="KAK3301282.1"/>
    <property type="molecule type" value="Genomic_DNA"/>
</dbReference>
<sequence>MIRQAGQVPRACAASIKLIPWPLNARRLALHSRHSRPLHTSPDDPPTAGPADSDPASNNTPPTSSPQQENHNGSGPGQPQQNQPAVNHAQEGPKTSRARPDRDHLGRVVRSKKWAYPDDRVRSFRRVLNKMMSKKKLDSRVAQFERWDKNMRIVFNRLNGVKTTPSTEDETEGMETLERLLTSDTVEDMRSSWLAIPPQDRDTDKWLDMMMAAVDSRIERTAMVLEATAEKGLTPSWAVADVFAALAVWYAKLPEGSQKDQQTQLPRLLVHLLRNSRRGYYRFHQYAIGLTLSGCEPDAVAEIYSAIQALDHPLHWNTKLKIAKSLTQKTKHKLAALRVFESLFDDPKADVHGRRCAALATELFALPEDWDYRRSPVEVQLLAEAFERVVGRGLSPNIVTYTAMIRALCLTNQLDAAWKIYEVMRNSGTTPDPHVFSILLNGAKRALRLDSVIRIMEEATPDALQTPYIWNDLVHTILLAADEELPAASIGKDTIPLPAFSTMLQVYSKFFDLKPLQKLIPAGSPEPADNATGWAWKEKLAPLIEQLPVSSPDKLVEPGLETLGIMLVGYIRNLPTTQHVMEFYSHFRKLLHDRDPLAIKLVMHNTLPYDVVLDFISTRPGMLNVALDIVQGMLRDAFSSTMALRQSLAESDPEEPGQSESPEPGTPAAYRHPAPSVHTWTILIRTFCWQAHPETAIRMIRIMRRHGVEPNHVTWHGLLNSYAKRQAVAPVMAVLDQLDKAGYQPNQHTIRAIAKLRG</sequence>
<comment type="function">
    <text evidence="3">Regulates mitochondrial small subunit maturation by controlling 15S rRNA 5'-end processing. Localizes to the 5' precursor of the 15S rRNA in a position that is subsequently occupied by mS47 in the mature yeast mtSSU. Uses structure and sequence-specific RNA recognition, binding to a single-stranded region of the precursor and specifically recognizing bases -6 to -1. The exchange of Ccm1 for mS47 is coupled to the irreversible removal of precursor rRNA that is accompanied by conformational changes of the mitoribosomal proteins uS5m and mS26. These conformational changes signal completion of 5'-end rRNA processing through protection of the mature 5'-end of the 15S rRNA and stabilization of mS47. The removal of the 5' precursor together with the dissociation of Ccm1 may be catalyzed by the 5'-3' exoribonuclease Pet127. Involved in the specific removal of group I introns in mitochondrial encoded transcripts.</text>
</comment>
<feature type="repeat" description="PPR" evidence="5">
    <location>
        <begin position="676"/>
        <end position="710"/>
    </location>
</feature>
<accession>A0AAE0HRC8</accession>
<name>A0AAE0HRC8_9PEZI</name>
<keyword evidence="2" id="KW-0677">Repeat</keyword>
<evidence type="ECO:0000256" key="3">
    <source>
        <dbReference type="ARBA" id="ARBA00044493"/>
    </source>
</evidence>
<evidence type="ECO:0008006" key="9">
    <source>
        <dbReference type="Google" id="ProtNLM"/>
    </source>
</evidence>
<dbReference type="NCBIfam" id="TIGR00756">
    <property type="entry name" value="PPR"/>
    <property type="match status" value="2"/>
</dbReference>
<evidence type="ECO:0000313" key="7">
    <source>
        <dbReference type="EMBL" id="KAK3301282.1"/>
    </source>
</evidence>
<evidence type="ECO:0000256" key="2">
    <source>
        <dbReference type="ARBA" id="ARBA00022737"/>
    </source>
</evidence>
<comment type="similarity">
    <text evidence="1">Belongs to the CCM1 family.</text>
</comment>
<dbReference type="PANTHER" id="PTHR47447">
    <property type="entry name" value="OS03G0856100 PROTEIN"/>
    <property type="match status" value="1"/>
</dbReference>
<feature type="repeat" description="PPR" evidence="5">
    <location>
        <begin position="397"/>
        <end position="431"/>
    </location>
</feature>
<feature type="region of interest" description="Disordered" evidence="6">
    <location>
        <begin position="33"/>
        <end position="110"/>
    </location>
</feature>
<evidence type="ECO:0000256" key="6">
    <source>
        <dbReference type="SAM" id="MobiDB-lite"/>
    </source>
</evidence>
<dbReference type="Proteomes" id="UP001278766">
    <property type="component" value="Unassembled WGS sequence"/>
</dbReference>
<reference evidence="7" key="2">
    <citation type="submission" date="2023-06" db="EMBL/GenBank/DDBJ databases">
        <authorList>
            <consortium name="Lawrence Berkeley National Laboratory"/>
            <person name="Haridas S."/>
            <person name="Hensen N."/>
            <person name="Bonometti L."/>
            <person name="Westerberg I."/>
            <person name="Brannstrom I.O."/>
            <person name="Guillou S."/>
            <person name="Cros-Aarteil S."/>
            <person name="Calhoun S."/>
            <person name="Kuo A."/>
            <person name="Mondo S."/>
            <person name="Pangilinan J."/>
            <person name="Riley R."/>
            <person name="Labutti K."/>
            <person name="Andreopoulos B."/>
            <person name="Lipzen A."/>
            <person name="Chen C."/>
            <person name="Yanf M."/>
            <person name="Daum C."/>
            <person name="Ng V."/>
            <person name="Clum A."/>
            <person name="Steindorff A."/>
            <person name="Ohm R."/>
            <person name="Martin F."/>
            <person name="Silar P."/>
            <person name="Natvig D."/>
            <person name="Lalanne C."/>
            <person name="Gautier V."/>
            <person name="Ament-Velasquez S.L."/>
            <person name="Kruys A."/>
            <person name="Hutchinson M.I."/>
            <person name="Powell A.J."/>
            <person name="Barry K."/>
            <person name="Miller A.N."/>
            <person name="Grigoriev I.V."/>
            <person name="Debuchy R."/>
            <person name="Gladieux P."/>
            <person name="Thoren M.H."/>
            <person name="Johannesson H."/>
        </authorList>
    </citation>
    <scope>NUCLEOTIDE SEQUENCE</scope>
    <source>
        <strain evidence="7">CBS 168.71</strain>
    </source>
</reference>
<proteinExistence type="inferred from homology"/>
<comment type="subunit">
    <text evidence="4">Binds to mitochondrial small subunit 15S rRNA.</text>
</comment>
<dbReference type="PANTHER" id="PTHR47447:SF17">
    <property type="entry name" value="OS12G0638900 PROTEIN"/>
    <property type="match status" value="1"/>
</dbReference>
<evidence type="ECO:0000256" key="5">
    <source>
        <dbReference type="PROSITE-ProRule" id="PRU00708"/>
    </source>
</evidence>
<evidence type="ECO:0000256" key="1">
    <source>
        <dbReference type="ARBA" id="ARBA00006192"/>
    </source>
</evidence>